<proteinExistence type="inferred from homology"/>
<comment type="caution">
    <text evidence="8">The sequence shown here is derived from an EMBL/GenBank/DDBJ whole genome shotgun (WGS) entry which is preliminary data.</text>
</comment>
<dbReference type="Proteomes" id="UP001500067">
    <property type="component" value="Unassembled WGS sequence"/>
</dbReference>
<evidence type="ECO:0000256" key="6">
    <source>
        <dbReference type="ARBA" id="ARBA00022884"/>
    </source>
</evidence>
<evidence type="ECO:0000313" key="8">
    <source>
        <dbReference type="EMBL" id="GAA4464883.1"/>
    </source>
</evidence>
<keyword evidence="6" id="KW-0694">RNA-binding</keyword>
<dbReference type="InterPro" id="IPR038570">
    <property type="entry name" value="HicA_sf"/>
</dbReference>
<dbReference type="EMBL" id="BAABFA010000010">
    <property type="protein sequence ID" value="GAA4464883.1"/>
    <property type="molecule type" value="Genomic_DNA"/>
</dbReference>
<reference evidence="9" key="1">
    <citation type="journal article" date="2019" name="Int. J. Syst. Evol. Microbiol.">
        <title>The Global Catalogue of Microorganisms (GCM) 10K type strain sequencing project: providing services to taxonomists for standard genome sequencing and annotation.</title>
        <authorList>
            <consortium name="The Broad Institute Genomics Platform"/>
            <consortium name="The Broad Institute Genome Sequencing Center for Infectious Disease"/>
            <person name="Wu L."/>
            <person name="Ma J."/>
        </authorList>
    </citation>
    <scope>NUCLEOTIDE SEQUENCE [LARGE SCALE GENOMIC DNA]</scope>
    <source>
        <strain evidence="9">JCM 32105</strain>
    </source>
</reference>
<keyword evidence="4" id="KW-0255">Endonuclease</keyword>
<dbReference type="PANTHER" id="PTHR34873">
    <property type="entry name" value="SSR1766 PROTEIN"/>
    <property type="match status" value="1"/>
</dbReference>
<name>A0ABP8NFA5_9BACT</name>
<dbReference type="SUPFAM" id="SSF54786">
    <property type="entry name" value="YcfA/nrd intein domain"/>
    <property type="match status" value="1"/>
</dbReference>
<comment type="similarity">
    <text evidence="1">Belongs to the HicA mRNA interferase family.</text>
</comment>
<keyword evidence="9" id="KW-1185">Reference proteome</keyword>
<keyword evidence="2" id="KW-1277">Toxin-antitoxin system</keyword>
<dbReference type="Pfam" id="PF07927">
    <property type="entry name" value="HicA_toxin"/>
    <property type="match status" value="1"/>
</dbReference>
<keyword evidence="7" id="KW-0346">Stress response</keyword>
<gene>
    <name evidence="8" type="ORF">GCM10023093_16150</name>
</gene>
<evidence type="ECO:0000256" key="7">
    <source>
        <dbReference type="ARBA" id="ARBA00023016"/>
    </source>
</evidence>
<evidence type="ECO:0000256" key="2">
    <source>
        <dbReference type="ARBA" id="ARBA00022649"/>
    </source>
</evidence>
<evidence type="ECO:0000256" key="3">
    <source>
        <dbReference type="ARBA" id="ARBA00022722"/>
    </source>
</evidence>
<dbReference type="PANTHER" id="PTHR34873:SF3">
    <property type="entry name" value="ADDICTION MODULE TOXIN, HICA FAMILY"/>
    <property type="match status" value="1"/>
</dbReference>
<evidence type="ECO:0000256" key="4">
    <source>
        <dbReference type="ARBA" id="ARBA00022759"/>
    </source>
</evidence>
<evidence type="ECO:0000256" key="5">
    <source>
        <dbReference type="ARBA" id="ARBA00022801"/>
    </source>
</evidence>
<protein>
    <submittedName>
        <fullName evidence="8">Type II toxin-antitoxin system HicA family toxin</fullName>
    </submittedName>
</protein>
<dbReference type="InterPro" id="IPR012933">
    <property type="entry name" value="HicA_mRNA_interferase"/>
</dbReference>
<dbReference type="RefSeq" id="WP_345081300.1">
    <property type="nucleotide sequence ID" value="NZ_BAABFA010000010.1"/>
</dbReference>
<sequence length="77" mass="8757">MSKKQIVITGKELIKILEKLGFNVIRINGSHYRLKHSDGRVTTVPVHGNDDLPKGLLGKILKEDIQISFEELETYIK</sequence>
<dbReference type="Gene3D" id="3.30.920.30">
    <property type="entry name" value="Hypothetical protein"/>
    <property type="match status" value="1"/>
</dbReference>
<keyword evidence="3" id="KW-0540">Nuclease</keyword>
<keyword evidence="5" id="KW-0378">Hydrolase</keyword>
<accession>A0ABP8NFA5</accession>
<evidence type="ECO:0000313" key="9">
    <source>
        <dbReference type="Proteomes" id="UP001500067"/>
    </source>
</evidence>
<evidence type="ECO:0000256" key="1">
    <source>
        <dbReference type="ARBA" id="ARBA00006620"/>
    </source>
</evidence>
<organism evidence="8 9">
    <name type="scientific">Nemorincola caseinilytica</name>
    <dbReference type="NCBI Taxonomy" id="2054315"/>
    <lineage>
        <taxon>Bacteria</taxon>
        <taxon>Pseudomonadati</taxon>
        <taxon>Bacteroidota</taxon>
        <taxon>Chitinophagia</taxon>
        <taxon>Chitinophagales</taxon>
        <taxon>Chitinophagaceae</taxon>
        <taxon>Nemorincola</taxon>
    </lineage>
</organism>